<comment type="caution">
    <text evidence="19">The sequence shown here is derived from an EMBL/GenBank/DDBJ whole genome shotgun (WGS) entry which is preliminary data.</text>
</comment>
<dbReference type="GO" id="GO:0001525">
    <property type="term" value="P:angiogenesis"/>
    <property type="evidence" value="ECO:0007669"/>
    <property type="project" value="UniProtKB-KW"/>
</dbReference>
<dbReference type="PROSITE" id="PS50923">
    <property type="entry name" value="SUSHI"/>
    <property type="match status" value="2"/>
</dbReference>
<dbReference type="InterPro" id="IPR003410">
    <property type="entry name" value="HYR_dom"/>
</dbReference>
<dbReference type="GO" id="GO:0005576">
    <property type="term" value="C:extracellular region"/>
    <property type="evidence" value="ECO:0007669"/>
    <property type="project" value="UniProtKB-SubCell"/>
</dbReference>
<dbReference type="GO" id="GO:0005102">
    <property type="term" value="F:signaling receptor binding"/>
    <property type="evidence" value="ECO:0007669"/>
    <property type="project" value="TreeGrafter"/>
</dbReference>
<evidence type="ECO:0000256" key="4">
    <source>
        <dbReference type="ARBA" id="ARBA00014594"/>
    </source>
</evidence>
<dbReference type="PANTHER" id="PTHR46343:SF3">
    <property type="entry name" value="SUSHI REPEAT-CONTAINING PROTEIN SRPX2"/>
    <property type="match status" value="1"/>
</dbReference>
<gene>
    <name evidence="19" type="primary">Srpx2</name>
    <name evidence="19" type="ORF">GTO96_0002843</name>
</gene>
<dbReference type="SUPFAM" id="SSF57535">
    <property type="entry name" value="Complement control module/SCR domain"/>
    <property type="match status" value="2"/>
</dbReference>
<dbReference type="InterPro" id="IPR000436">
    <property type="entry name" value="Sushi_SCR_CCP_dom"/>
</dbReference>
<evidence type="ECO:0000256" key="15">
    <source>
        <dbReference type="PROSITE-ProRule" id="PRU00302"/>
    </source>
</evidence>
<sequence length="470" mass="52999">MKFLPKRRRQPENFFGGVSSQQSRTPPTISNDYLANKRVDKLRFSRIRCASGANQQECGQVWATFSNSKEEMAQRVFVLLIQVLLPSVPQVLGYPNEGSGFYDQSSYNEVLPDVIHHSPVLDYRKIRCPVLPAVAHGLYKCTVSVAVDSRCDYTCAPGYQLEGDRSRTCLEEARWSGTEPICVDNDPPKIRCPPSRVKLAEPGSLTAKVFWEAPLVKDTSEAGVTDLMLKGPESGSEFPEGEHVIRYKVYDQARNKAACKFIVRVEVRRCPVLKAPLHGYITCSSGGNNFGANCEYSCEGGYELRGIHSRVCQLNKNWAGAAPECVMIEINTDVNSAAALLDQFYERRILLIISTPDIANQYYKLQNIMLQRATCGLDLRQVTLIELLGQTPREVGRIKEKSLSSEVIEQLRQGFLISRTYFSIVLVDKHGVDRERYIDPVTSNELFSYIDTYLLSPKERERLEDRDLCS</sequence>
<dbReference type="InterPro" id="IPR025232">
    <property type="entry name" value="DUF4174"/>
</dbReference>
<evidence type="ECO:0000256" key="12">
    <source>
        <dbReference type="ARBA" id="ARBA00023018"/>
    </source>
</evidence>
<evidence type="ECO:0000256" key="5">
    <source>
        <dbReference type="ARBA" id="ARBA00022490"/>
    </source>
</evidence>
<keyword evidence="11" id="KW-0130">Cell adhesion</keyword>
<reference evidence="19 20" key="1">
    <citation type="journal article" date="2021" name="Cell">
        <title>Tracing the genetic footprints of vertebrate landing in non-teleost ray-finned fishes.</title>
        <authorList>
            <person name="Bi X."/>
            <person name="Wang K."/>
            <person name="Yang L."/>
            <person name="Pan H."/>
            <person name="Jiang H."/>
            <person name="Wei Q."/>
            <person name="Fang M."/>
            <person name="Yu H."/>
            <person name="Zhu C."/>
            <person name="Cai Y."/>
            <person name="He Y."/>
            <person name="Gan X."/>
            <person name="Zeng H."/>
            <person name="Yu D."/>
            <person name="Zhu Y."/>
            <person name="Jiang H."/>
            <person name="Qiu Q."/>
            <person name="Yang H."/>
            <person name="Zhang Y.E."/>
            <person name="Wang W."/>
            <person name="Zhu M."/>
            <person name="He S."/>
            <person name="Zhang G."/>
        </authorList>
    </citation>
    <scope>NUCLEOTIDE SEQUENCE [LARGE SCALE GENOMIC DNA]</scope>
    <source>
        <strain evidence="19">Bchr_013</strain>
    </source>
</reference>
<feature type="compositionally biased region" description="Polar residues" evidence="16">
    <location>
        <begin position="18"/>
        <end position="31"/>
    </location>
</feature>
<dbReference type="GO" id="GO:0005737">
    <property type="term" value="C:cytoplasm"/>
    <property type="evidence" value="ECO:0007669"/>
    <property type="project" value="UniProtKB-SubCell"/>
</dbReference>
<dbReference type="AlphaFoldDB" id="A0A8X7XAA2"/>
<evidence type="ECO:0000256" key="9">
    <source>
        <dbReference type="ARBA" id="ARBA00022729"/>
    </source>
</evidence>
<evidence type="ECO:0000256" key="13">
    <source>
        <dbReference type="ARBA" id="ARBA00023157"/>
    </source>
</evidence>
<evidence type="ECO:0000313" key="19">
    <source>
        <dbReference type="EMBL" id="KAG2464183.1"/>
    </source>
</evidence>
<evidence type="ECO:0000259" key="18">
    <source>
        <dbReference type="PROSITE" id="PS50923"/>
    </source>
</evidence>
<name>A0A8X7XAA2_POLSE</name>
<dbReference type="CDD" id="cd00033">
    <property type="entry name" value="CCP"/>
    <property type="match status" value="2"/>
</dbReference>
<keyword evidence="12" id="KW-0770">Synapse</keyword>
<dbReference type="InterPro" id="IPR043555">
    <property type="entry name" value="SRPX-like"/>
</dbReference>
<feature type="disulfide bond" evidence="15">
    <location>
        <begin position="298"/>
        <end position="325"/>
    </location>
</feature>
<dbReference type="Pfam" id="PF13778">
    <property type="entry name" value="DUF4174"/>
    <property type="match status" value="1"/>
</dbReference>
<organism evidence="19 20">
    <name type="scientific">Polypterus senegalus</name>
    <name type="common">Senegal bichir</name>
    <dbReference type="NCBI Taxonomy" id="55291"/>
    <lineage>
        <taxon>Eukaryota</taxon>
        <taxon>Metazoa</taxon>
        <taxon>Chordata</taxon>
        <taxon>Craniata</taxon>
        <taxon>Vertebrata</taxon>
        <taxon>Euteleostomi</taxon>
        <taxon>Actinopterygii</taxon>
        <taxon>Polypteriformes</taxon>
        <taxon>Polypteridae</taxon>
        <taxon>Polypterus</taxon>
    </lineage>
</organism>
<feature type="non-terminal residue" evidence="19">
    <location>
        <position position="470"/>
    </location>
</feature>
<keyword evidence="7" id="KW-0037">Angiogenesis</keyword>
<dbReference type="FunFam" id="2.10.70.10:FF:000024">
    <property type="entry name" value="Sushi repeat-containing protein SRPX"/>
    <property type="match status" value="1"/>
</dbReference>
<feature type="disulfide bond" evidence="15">
    <location>
        <begin position="155"/>
        <end position="182"/>
    </location>
</feature>
<comment type="caution">
    <text evidence="15">Lacks conserved residue(s) required for the propagation of feature annotation.</text>
</comment>
<evidence type="ECO:0000256" key="3">
    <source>
        <dbReference type="ARBA" id="ARBA00004613"/>
    </source>
</evidence>
<dbReference type="Proteomes" id="UP000886611">
    <property type="component" value="Unassembled WGS sequence"/>
</dbReference>
<comment type="subcellular location">
    <subcellularLocation>
        <location evidence="1">Cell surface</location>
    </subcellularLocation>
    <subcellularLocation>
        <location evidence="2">Cytoplasm</location>
    </subcellularLocation>
    <subcellularLocation>
        <location evidence="3">Secreted</location>
    </subcellularLocation>
    <subcellularLocation>
        <location evidence="14">Synapse</location>
    </subcellularLocation>
</comment>
<dbReference type="EMBL" id="JAATIS010003638">
    <property type="protein sequence ID" value="KAG2464183.1"/>
    <property type="molecule type" value="Genomic_DNA"/>
</dbReference>
<keyword evidence="6" id="KW-0964">Secreted</keyword>
<evidence type="ECO:0000256" key="10">
    <source>
        <dbReference type="ARBA" id="ARBA00022737"/>
    </source>
</evidence>
<proteinExistence type="predicted"/>
<dbReference type="GO" id="GO:0098609">
    <property type="term" value="P:cell-cell adhesion"/>
    <property type="evidence" value="ECO:0007669"/>
    <property type="project" value="TreeGrafter"/>
</dbReference>
<evidence type="ECO:0000256" key="1">
    <source>
        <dbReference type="ARBA" id="ARBA00004241"/>
    </source>
</evidence>
<evidence type="ECO:0000259" key="17">
    <source>
        <dbReference type="PROSITE" id="PS50825"/>
    </source>
</evidence>
<dbReference type="PROSITE" id="PS50825">
    <property type="entry name" value="HYR"/>
    <property type="match status" value="1"/>
</dbReference>
<dbReference type="SMART" id="SM00032">
    <property type="entry name" value="CCP"/>
    <property type="match status" value="2"/>
</dbReference>
<dbReference type="Pfam" id="PF00084">
    <property type="entry name" value="Sushi"/>
    <property type="match status" value="2"/>
</dbReference>
<feature type="non-terminal residue" evidence="19">
    <location>
        <position position="1"/>
    </location>
</feature>
<feature type="domain" description="Sushi" evidence="18">
    <location>
        <begin position="268"/>
        <end position="327"/>
    </location>
</feature>
<dbReference type="PANTHER" id="PTHR46343">
    <property type="entry name" value="HYR DOMAIN-CONTAINING PROTEIN"/>
    <property type="match status" value="1"/>
</dbReference>
<keyword evidence="8 15" id="KW-0768">Sushi</keyword>
<evidence type="ECO:0000256" key="8">
    <source>
        <dbReference type="ARBA" id="ARBA00022659"/>
    </source>
</evidence>
<keyword evidence="20" id="KW-1185">Reference proteome</keyword>
<dbReference type="GO" id="GO:0090050">
    <property type="term" value="P:positive regulation of cell migration involved in sprouting angiogenesis"/>
    <property type="evidence" value="ECO:0007669"/>
    <property type="project" value="TreeGrafter"/>
</dbReference>
<feature type="domain" description="HYR" evidence="17">
    <location>
        <begin position="183"/>
        <end position="267"/>
    </location>
</feature>
<evidence type="ECO:0000313" key="20">
    <source>
        <dbReference type="Proteomes" id="UP000886611"/>
    </source>
</evidence>
<feature type="domain" description="Sushi" evidence="18">
    <location>
        <begin position="126"/>
        <end position="184"/>
    </location>
</feature>
<feature type="region of interest" description="Disordered" evidence="16">
    <location>
        <begin position="11"/>
        <end position="31"/>
    </location>
</feature>
<protein>
    <recommendedName>
        <fullName evidence="4">Sushi repeat-containing protein SRPX2</fullName>
    </recommendedName>
</protein>
<evidence type="ECO:0000256" key="14">
    <source>
        <dbReference type="ARBA" id="ARBA00034103"/>
    </source>
</evidence>
<dbReference type="GO" id="GO:0009986">
    <property type="term" value="C:cell surface"/>
    <property type="evidence" value="ECO:0007669"/>
    <property type="project" value="UniProtKB-SubCell"/>
</dbReference>
<dbReference type="GO" id="GO:0045202">
    <property type="term" value="C:synapse"/>
    <property type="evidence" value="ECO:0007669"/>
    <property type="project" value="UniProtKB-SubCell"/>
</dbReference>
<evidence type="ECO:0000256" key="11">
    <source>
        <dbReference type="ARBA" id="ARBA00022889"/>
    </source>
</evidence>
<evidence type="ECO:0000256" key="16">
    <source>
        <dbReference type="SAM" id="MobiDB-lite"/>
    </source>
</evidence>
<keyword evidence="13 15" id="KW-1015">Disulfide bond</keyword>
<keyword evidence="9" id="KW-0732">Signal</keyword>
<dbReference type="GO" id="GO:0051965">
    <property type="term" value="P:positive regulation of synapse assembly"/>
    <property type="evidence" value="ECO:0007669"/>
    <property type="project" value="TreeGrafter"/>
</dbReference>
<dbReference type="InterPro" id="IPR035976">
    <property type="entry name" value="Sushi/SCR/CCP_sf"/>
</dbReference>
<accession>A0A8X7XAA2</accession>
<keyword evidence="5" id="KW-0963">Cytoplasm</keyword>
<evidence type="ECO:0000256" key="6">
    <source>
        <dbReference type="ARBA" id="ARBA00022525"/>
    </source>
</evidence>
<evidence type="ECO:0000256" key="2">
    <source>
        <dbReference type="ARBA" id="ARBA00004496"/>
    </source>
</evidence>
<dbReference type="Pfam" id="PF02494">
    <property type="entry name" value="HYR"/>
    <property type="match status" value="1"/>
</dbReference>
<keyword evidence="10" id="KW-0677">Repeat</keyword>
<evidence type="ECO:0000256" key="7">
    <source>
        <dbReference type="ARBA" id="ARBA00022657"/>
    </source>
</evidence>
<dbReference type="Gene3D" id="2.10.70.10">
    <property type="entry name" value="Complement Module, domain 1"/>
    <property type="match status" value="2"/>
</dbReference>